<dbReference type="AlphaFoldDB" id="A0AAW0YRD8"/>
<sequence length="218" mass="24177">MDDIPGYHWDCSDWARPSQNPLPNIMEVPGGEVRDSSSYHSNESNESIVVEPPKNQPLMPPVEGPVDPGRDMETLPADELISECDTEFELESRPDLDTSQLLDPNSDAGAESDTSLFTPQPQSVHYQPAPISHLPEDRDGVTYSPYRIRSNRRHDTVKRFSEFGGDMSVISGMEDEEEGASLWGGEASNTSASDLDNVCDIEDSEVNSEFENDDKTKK</sequence>
<accession>A0AAW0YRD8</accession>
<evidence type="ECO:0000313" key="3">
    <source>
        <dbReference type="Proteomes" id="UP001445076"/>
    </source>
</evidence>
<keyword evidence="3" id="KW-1185">Reference proteome</keyword>
<evidence type="ECO:0000256" key="1">
    <source>
        <dbReference type="SAM" id="MobiDB-lite"/>
    </source>
</evidence>
<reference evidence="2 3" key="1">
    <citation type="journal article" date="2024" name="BMC Genomics">
        <title>Genome assembly of redclaw crayfish (Cherax quadricarinatus) provides insights into its immune adaptation and hypoxia tolerance.</title>
        <authorList>
            <person name="Liu Z."/>
            <person name="Zheng J."/>
            <person name="Li H."/>
            <person name="Fang K."/>
            <person name="Wang S."/>
            <person name="He J."/>
            <person name="Zhou D."/>
            <person name="Weng S."/>
            <person name="Chi M."/>
            <person name="Gu Z."/>
            <person name="He J."/>
            <person name="Li F."/>
            <person name="Wang M."/>
        </authorList>
    </citation>
    <scope>NUCLEOTIDE SEQUENCE [LARGE SCALE GENOMIC DNA]</scope>
    <source>
        <strain evidence="2">ZL_2023a</strain>
    </source>
</reference>
<name>A0AAW0YRD8_CHEQU</name>
<feature type="region of interest" description="Disordered" evidence="1">
    <location>
        <begin position="1"/>
        <end position="73"/>
    </location>
</feature>
<feature type="compositionally biased region" description="Polar residues" evidence="1">
    <location>
        <begin position="112"/>
        <end position="125"/>
    </location>
</feature>
<feature type="compositionally biased region" description="Pro residues" evidence="1">
    <location>
        <begin position="54"/>
        <end position="63"/>
    </location>
</feature>
<organism evidence="2 3">
    <name type="scientific">Cherax quadricarinatus</name>
    <name type="common">Australian red claw crayfish</name>
    <dbReference type="NCBI Taxonomy" id="27406"/>
    <lineage>
        <taxon>Eukaryota</taxon>
        <taxon>Metazoa</taxon>
        <taxon>Ecdysozoa</taxon>
        <taxon>Arthropoda</taxon>
        <taxon>Crustacea</taxon>
        <taxon>Multicrustacea</taxon>
        <taxon>Malacostraca</taxon>
        <taxon>Eumalacostraca</taxon>
        <taxon>Eucarida</taxon>
        <taxon>Decapoda</taxon>
        <taxon>Pleocyemata</taxon>
        <taxon>Astacidea</taxon>
        <taxon>Parastacoidea</taxon>
        <taxon>Parastacidae</taxon>
        <taxon>Cherax</taxon>
    </lineage>
</organism>
<dbReference type="EMBL" id="JARKIK010000001">
    <property type="protein sequence ID" value="KAK8754148.1"/>
    <property type="molecule type" value="Genomic_DNA"/>
</dbReference>
<gene>
    <name evidence="2" type="ORF">OTU49_013571</name>
</gene>
<comment type="caution">
    <text evidence="2">The sequence shown here is derived from an EMBL/GenBank/DDBJ whole genome shotgun (WGS) entry which is preliminary data.</text>
</comment>
<dbReference type="Proteomes" id="UP001445076">
    <property type="component" value="Unassembled WGS sequence"/>
</dbReference>
<feature type="region of interest" description="Disordered" evidence="1">
    <location>
        <begin position="171"/>
        <end position="197"/>
    </location>
</feature>
<protein>
    <submittedName>
        <fullName evidence="2">Uncharacterized protein</fullName>
    </submittedName>
</protein>
<proteinExistence type="predicted"/>
<evidence type="ECO:0000313" key="2">
    <source>
        <dbReference type="EMBL" id="KAK8754148.1"/>
    </source>
</evidence>
<feature type="compositionally biased region" description="Low complexity" evidence="1">
    <location>
        <begin position="38"/>
        <end position="47"/>
    </location>
</feature>
<feature type="region of interest" description="Disordered" evidence="1">
    <location>
        <begin position="90"/>
        <end position="144"/>
    </location>
</feature>